<name>A0A9X4KMV8_9BACL</name>
<dbReference type="RefSeq" id="WP_277568755.1">
    <property type="nucleotide sequence ID" value="NZ_JAPDHZ010000008.1"/>
</dbReference>
<dbReference type="SUPFAM" id="SSF56281">
    <property type="entry name" value="Metallo-hydrolase/oxidoreductase"/>
    <property type="match status" value="1"/>
</dbReference>
<dbReference type="Proteomes" id="UP001153387">
    <property type="component" value="Unassembled WGS sequence"/>
</dbReference>
<dbReference type="PANTHER" id="PTHR43546">
    <property type="entry name" value="UPF0173 METAL-DEPENDENT HYDROLASE MJ1163-RELATED"/>
    <property type="match status" value="1"/>
</dbReference>
<comment type="caution">
    <text evidence="6">The sequence shown here is derived from an EMBL/GenBank/DDBJ whole genome shotgun (WGS) entry which is preliminary data.</text>
</comment>
<dbReference type="InterPro" id="IPR036866">
    <property type="entry name" value="RibonucZ/Hydroxyglut_hydro"/>
</dbReference>
<evidence type="ECO:0000256" key="4">
    <source>
        <dbReference type="ARBA" id="ARBA00048505"/>
    </source>
</evidence>
<evidence type="ECO:0000259" key="5">
    <source>
        <dbReference type="Pfam" id="PF12706"/>
    </source>
</evidence>
<dbReference type="Gene3D" id="3.60.15.10">
    <property type="entry name" value="Ribonuclease Z/Hydroxyacylglutathione hydrolase-like"/>
    <property type="match status" value="1"/>
</dbReference>
<organism evidence="6 7">
    <name type="scientific">Cohnella ginsengisoli</name>
    <dbReference type="NCBI Taxonomy" id="425004"/>
    <lineage>
        <taxon>Bacteria</taxon>
        <taxon>Bacillati</taxon>
        <taxon>Bacillota</taxon>
        <taxon>Bacilli</taxon>
        <taxon>Bacillales</taxon>
        <taxon>Paenibacillaceae</taxon>
        <taxon>Cohnella</taxon>
    </lineage>
</organism>
<dbReference type="PANTHER" id="PTHR43546:SF9">
    <property type="entry name" value="L-ASCORBATE-6-PHOSPHATE LACTONASE ULAG-RELATED"/>
    <property type="match status" value="1"/>
</dbReference>
<dbReference type="InterPro" id="IPR050114">
    <property type="entry name" value="UPF0173_UPF0282_UlaG_hydrolase"/>
</dbReference>
<accession>A0A9X4KMV8</accession>
<dbReference type="Pfam" id="PF12706">
    <property type="entry name" value="Lactamase_B_2"/>
    <property type="match status" value="1"/>
</dbReference>
<evidence type="ECO:0000313" key="7">
    <source>
        <dbReference type="Proteomes" id="UP001153387"/>
    </source>
</evidence>
<dbReference type="InterPro" id="IPR001279">
    <property type="entry name" value="Metallo-B-lactamas"/>
</dbReference>
<dbReference type="GO" id="GO:0016787">
    <property type="term" value="F:hydrolase activity"/>
    <property type="evidence" value="ECO:0007669"/>
    <property type="project" value="UniProtKB-KW"/>
</dbReference>
<evidence type="ECO:0000256" key="2">
    <source>
        <dbReference type="ARBA" id="ARBA00034221"/>
    </source>
</evidence>
<protein>
    <submittedName>
        <fullName evidence="6">MBL fold metallo-hydrolase</fullName>
    </submittedName>
</protein>
<dbReference type="EMBL" id="JAPDHZ010000008">
    <property type="protein sequence ID" value="MDG0795053.1"/>
    <property type="molecule type" value="Genomic_DNA"/>
</dbReference>
<proteinExistence type="predicted"/>
<feature type="domain" description="Metallo-beta-lactamase" evidence="5">
    <location>
        <begin position="18"/>
        <end position="213"/>
    </location>
</feature>
<sequence>MKIQLIRHASLWLEYAGTTFLVDPMFGDRSSMPPIANSGDERPNPLVPLPDALDAWIAPDAILLTHLHRDHWDQAAVDALPKTCPVFCQQGDGEAIASSGFARTTEIRTSARFRDVSIHRTDGRHGTGEIGQKMGMVSGFVLKAEGEPTLYIAGDTIWCDDVKTALDTYKPDTTVVNAGGARFLLGDPITMDEDDVSRLIGYAPYSRVVAVHMDAINHCHVTRDKLRSTLAAGRLLDQVVIPEDGDWL</sequence>
<comment type="catalytic activity">
    <reaction evidence="4">
        <text>3',5'-cyclic UMP + H2O = UMP + H(+)</text>
        <dbReference type="Rhea" id="RHEA:70575"/>
        <dbReference type="ChEBI" id="CHEBI:15377"/>
        <dbReference type="ChEBI" id="CHEBI:15378"/>
        <dbReference type="ChEBI" id="CHEBI:57865"/>
        <dbReference type="ChEBI" id="CHEBI:184387"/>
    </reaction>
    <physiologicalReaction direction="left-to-right" evidence="4">
        <dbReference type="Rhea" id="RHEA:70576"/>
    </physiologicalReaction>
</comment>
<reference evidence="6 7" key="1">
    <citation type="submission" date="2022-10" db="EMBL/GenBank/DDBJ databases">
        <title>Comparative genomic analysis of Cohnella hashimotonis sp. nov., isolated from the International Space Station.</title>
        <authorList>
            <person name="Simpson A."/>
            <person name="Venkateswaran K."/>
        </authorList>
    </citation>
    <scope>NUCLEOTIDE SEQUENCE [LARGE SCALE GENOMIC DNA]</scope>
    <source>
        <strain evidence="6 7">DSM 18997</strain>
    </source>
</reference>
<evidence type="ECO:0000256" key="3">
    <source>
        <dbReference type="ARBA" id="ARBA00034301"/>
    </source>
</evidence>
<keyword evidence="7" id="KW-1185">Reference proteome</keyword>
<evidence type="ECO:0000313" key="6">
    <source>
        <dbReference type="EMBL" id="MDG0795053.1"/>
    </source>
</evidence>
<dbReference type="AlphaFoldDB" id="A0A9X4KMV8"/>
<gene>
    <name evidence="6" type="ORF">OMP38_32660</name>
</gene>
<comment type="function">
    <text evidence="3">Counteracts the endogenous Pycsar antiviral defense system. Phosphodiesterase that enables metal-dependent hydrolysis of host cyclic nucleotide Pycsar defense signals such as cCMP and cUMP.</text>
</comment>
<keyword evidence="1" id="KW-0378">Hydrolase</keyword>
<comment type="catalytic activity">
    <reaction evidence="2">
        <text>3',5'-cyclic CMP + H2O = CMP + H(+)</text>
        <dbReference type="Rhea" id="RHEA:72675"/>
        <dbReference type="ChEBI" id="CHEBI:15377"/>
        <dbReference type="ChEBI" id="CHEBI:15378"/>
        <dbReference type="ChEBI" id="CHEBI:58003"/>
        <dbReference type="ChEBI" id="CHEBI:60377"/>
    </reaction>
    <physiologicalReaction direction="left-to-right" evidence="2">
        <dbReference type="Rhea" id="RHEA:72676"/>
    </physiologicalReaction>
</comment>
<evidence type="ECO:0000256" key="1">
    <source>
        <dbReference type="ARBA" id="ARBA00022801"/>
    </source>
</evidence>